<feature type="transmembrane region" description="Helical" evidence="11">
    <location>
        <begin position="1392"/>
        <end position="1414"/>
    </location>
</feature>
<dbReference type="InterPro" id="IPR017871">
    <property type="entry name" value="ABC_transporter-like_CS"/>
</dbReference>
<feature type="transmembrane region" description="Helical" evidence="11">
    <location>
        <begin position="704"/>
        <end position="725"/>
    </location>
</feature>
<evidence type="ECO:0000256" key="3">
    <source>
        <dbReference type="ARBA" id="ARBA00022448"/>
    </source>
</evidence>
<evidence type="ECO:0000256" key="10">
    <source>
        <dbReference type="ARBA" id="ARBA00023180"/>
    </source>
</evidence>
<dbReference type="CDD" id="cd03233">
    <property type="entry name" value="ABCG_PDR_domain1"/>
    <property type="match status" value="1"/>
</dbReference>
<dbReference type="GO" id="GO:0005886">
    <property type="term" value="C:plasma membrane"/>
    <property type="evidence" value="ECO:0007669"/>
    <property type="project" value="UniProtKB-SubCell"/>
</dbReference>
<organism evidence="13 14">
    <name type="scientific">Botrytis byssoidea</name>
    <dbReference type="NCBI Taxonomy" id="139641"/>
    <lineage>
        <taxon>Eukaryota</taxon>
        <taxon>Fungi</taxon>
        <taxon>Dikarya</taxon>
        <taxon>Ascomycota</taxon>
        <taxon>Pezizomycotina</taxon>
        <taxon>Leotiomycetes</taxon>
        <taxon>Helotiales</taxon>
        <taxon>Sclerotiniaceae</taxon>
        <taxon>Botrytis</taxon>
    </lineage>
</organism>
<evidence type="ECO:0000256" key="5">
    <source>
        <dbReference type="ARBA" id="ARBA00022692"/>
    </source>
</evidence>
<keyword evidence="14" id="KW-1185">Reference proteome</keyword>
<feature type="transmembrane region" description="Helical" evidence="11">
    <location>
        <begin position="525"/>
        <end position="558"/>
    </location>
</feature>
<keyword evidence="10" id="KW-0325">Glycoprotein</keyword>
<dbReference type="InterPro" id="IPR034001">
    <property type="entry name" value="ABCG_PDR_1"/>
</dbReference>
<dbReference type="PANTHER" id="PTHR19241">
    <property type="entry name" value="ATP-BINDING CASSETTE TRANSPORTER"/>
    <property type="match status" value="1"/>
</dbReference>
<keyword evidence="6" id="KW-0547">Nucleotide-binding</keyword>
<feature type="transmembrane region" description="Helical" evidence="11">
    <location>
        <begin position="1242"/>
        <end position="1265"/>
    </location>
</feature>
<keyword evidence="8 11" id="KW-1133">Transmembrane helix</keyword>
<feature type="transmembrane region" description="Helical" evidence="11">
    <location>
        <begin position="597"/>
        <end position="617"/>
    </location>
</feature>
<feature type="transmembrane region" description="Helical" evidence="11">
    <location>
        <begin position="564"/>
        <end position="585"/>
    </location>
</feature>
<keyword evidence="7" id="KW-0067">ATP-binding</keyword>
<evidence type="ECO:0000256" key="1">
    <source>
        <dbReference type="ARBA" id="ARBA00004651"/>
    </source>
</evidence>
<dbReference type="Pfam" id="PF01061">
    <property type="entry name" value="ABC2_membrane"/>
    <property type="match status" value="2"/>
</dbReference>
<dbReference type="RefSeq" id="XP_038731638.1">
    <property type="nucleotide sequence ID" value="XM_038877448.1"/>
</dbReference>
<evidence type="ECO:0000256" key="8">
    <source>
        <dbReference type="ARBA" id="ARBA00022989"/>
    </source>
</evidence>
<dbReference type="Pfam" id="PF00005">
    <property type="entry name" value="ABC_tran"/>
    <property type="match status" value="2"/>
</dbReference>
<evidence type="ECO:0000256" key="9">
    <source>
        <dbReference type="ARBA" id="ARBA00023136"/>
    </source>
</evidence>
<comment type="caution">
    <text evidence="13">The sequence shown here is derived from an EMBL/GenBank/DDBJ whole genome shotgun (WGS) entry which is preliminary data.</text>
</comment>
<dbReference type="FunFam" id="3.40.50.300:FF:000054">
    <property type="entry name" value="ABC multidrug transporter atrF"/>
    <property type="match status" value="1"/>
</dbReference>
<dbReference type="InterPro" id="IPR003593">
    <property type="entry name" value="AAA+_ATPase"/>
</dbReference>
<dbReference type="GO" id="GO:0140359">
    <property type="term" value="F:ABC-type transporter activity"/>
    <property type="evidence" value="ECO:0007669"/>
    <property type="project" value="InterPro"/>
</dbReference>
<evidence type="ECO:0000256" key="7">
    <source>
        <dbReference type="ARBA" id="ARBA00022840"/>
    </source>
</evidence>
<evidence type="ECO:0000256" key="6">
    <source>
        <dbReference type="ARBA" id="ARBA00022741"/>
    </source>
</evidence>
<dbReference type="SUPFAM" id="SSF52540">
    <property type="entry name" value="P-loop containing nucleoside triphosphate hydrolases"/>
    <property type="match status" value="2"/>
</dbReference>
<evidence type="ECO:0000256" key="2">
    <source>
        <dbReference type="ARBA" id="ARBA00006012"/>
    </source>
</evidence>
<dbReference type="EMBL" id="RCSW01000013">
    <property type="protein sequence ID" value="KAF7940749.1"/>
    <property type="molecule type" value="Genomic_DNA"/>
</dbReference>
<feature type="transmembrane region" description="Helical" evidence="11">
    <location>
        <begin position="1162"/>
        <end position="1183"/>
    </location>
</feature>
<dbReference type="PROSITE" id="PS50893">
    <property type="entry name" value="ABC_TRANSPORTER_2"/>
    <property type="match status" value="2"/>
</dbReference>
<dbReference type="GO" id="GO:0016887">
    <property type="term" value="F:ATP hydrolysis activity"/>
    <property type="evidence" value="ECO:0007669"/>
    <property type="project" value="InterPro"/>
</dbReference>
<feature type="transmembrane region" description="Helical" evidence="11">
    <location>
        <begin position="485"/>
        <end position="504"/>
    </location>
</feature>
<evidence type="ECO:0000259" key="12">
    <source>
        <dbReference type="PROSITE" id="PS50893"/>
    </source>
</evidence>
<keyword evidence="4" id="KW-1003">Cell membrane</keyword>
<evidence type="ECO:0000313" key="13">
    <source>
        <dbReference type="EMBL" id="KAF7940749.1"/>
    </source>
</evidence>
<dbReference type="InterPro" id="IPR027417">
    <property type="entry name" value="P-loop_NTPase"/>
</dbReference>
<dbReference type="GeneID" id="62150524"/>
<comment type="similarity">
    <text evidence="2">Belongs to the ABC transporter superfamily. ABCG family. PDR (TC 3.A.1.205) subfamily.</text>
</comment>
<name>A0A9P5LY96_9HELO</name>
<dbReference type="InterPro" id="IPR010929">
    <property type="entry name" value="PDR_CDR_ABC"/>
</dbReference>
<evidence type="ECO:0000256" key="4">
    <source>
        <dbReference type="ARBA" id="ARBA00022475"/>
    </source>
</evidence>
<keyword evidence="3" id="KW-0813">Transport</keyword>
<dbReference type="InterPro" id="IPR034003">
    <property type="entry name" value="ABCG_PDR_2"/>
</dbReference>
<proteinExistence type="inferred from homology"/>
<reference evidence="13 14" key="1">
    <citation type="journal article" date="2020" name="Genome Biol. Evol.">
        <title>Comparative genomics of Sclerotiniaceae.</title>
        <authorList>
            <person name="Valero Jimenez C.A."/>
            <person name="Steentjes M."/>
            <person name="Scholten O.E."/>
            <person name="Van Kan J.A.L."/>
        </authorList>
    </citation>
    <scope>NUCLEOTIDE SEQUENCE [LARGE SCALE GENOMIC DNA]</scope>
    <source>
        <strain evidence="13 14">MUCL 94</strain>
    </source>
</reference>
<feature type="transmembrane region" description="Helical" evidence="11">
    <location>
        <begin position="1133"/>
        <end position="1150"/>
    </location>
</feature>
<gene>
    <name evidence="13" type="ORF">EAE97_006935</name>
</gene>
<keyword evidence="9 11" id="KW-0472">Membrane</keyword>
<dbReference type="GO" id="GO:0005524">
    <property type="term" value="F:ATP binding"/>
    <property type="evidence" value="ECO:0007669"/>
    <property type="project" value="UniProtKB-KW"/>
</dbReference>
<dbReference type="Pfam" id="PF19055">
    <property type="entry name" value="ABC2_membrane_7"/>
    <property type="match status" value="1"/>
</dbReference>
<dbReference type="Pfam" id="PF14510">
    <property type="entry name" value="ABC_trans_N"/>
    <property type="match status" value="1"/>
</dbReference>
<dbReference type="SMART" id="SM00382">
    <property type="entry name" value="AAA"/>
    <property type="match status" value="2"/>
</dbReference>
<dbReference type="InterPro" id="IPR003439">
    <property type="entry name" value="ABC_transporter-like_ATP-bd"/>
</dbReference>
<dbReference type="Gene3D" id="3.40.50.300">
    <property type="entry name" value="P-loop containing nucleotide triphosphate hydrolases"/>
    <property type="match status" value="2"/>
</dbReference>
<evidence type="ECO:0000313" key="14">
    <source>
        <dbReference type="Proteomes" id="UP000710849"/>
    </source>
</evidence>
<feature type="domain" description="ABC transporter" evidence="12">
    <location>
        <begin position="95"/>
        <end position="346"/>
    </location>
</feature>
<comment type="subcellular location">
    <subcellularLocation>
        <location evidence="1">Cell membrane</location>
        <topology evidence="1">Multi-pass membrane protein</topology>
    </subcellularLocation>
</comment>
<sequence length="1427" mass="158475">MVRTFPPLTNTLFVNNESEPSFEDGTSNITKVEDMEVTRVMSRNERTWHMASEVQEIKDRDEAGGQLPRKLGVTWQNLTVKGISSDATFNENVLSQMYPFHKTAKESPMKTIIDNSSGCVKPGEMMLVLGRPGSGCTTLLNVLSNNRLGYEEITGDVSFGNMSAKEAKQYRGQIIMNNEEEIMFPTLSVEDTIIFAARMKTPYQLPPGIKTAEEYAQFNKDFLLRSVGISHTASTKVGDAFIRGVSGGERKRVSIIECLTTRASVFCWDNSTRGLDASTALDWIKAIRVMTDVLGLTTIVTLYQAGNGIYDHFDKVLVLDEGKQIFYGKQNDAVPFMESLGFARDSGSNRSDFLTGVTVPTERRIAPGFEKSFPRTASEVRTAYEQSEIKSQMLAECQSYVTSEEAKKNTSVFKEMVRLEKHKGVSETSPVTTDFITQIKAAVTRQYQIMWGDKATLIMKQGATVIQALVGGSLFYAAPENSAGLFLKGGALFFSILYNGLLALSEVTDSFTSRPILAKHRGFALYHPAAVCLAQIIADFPILMFQVTHFGIVFYFMVGLKTTAGAFFTYLIVNFMTAMSMTSLFRFIGAAFPTFDAATKVSGLTTVGLFSYMGYMITKPDMHPWFVWIYWINPMAYDFESLLGNEFHGQQLDCVGPYLIPSGPGYAPGDGGQSCIGVKGAVTGATSVTGDEYLASMSFSNSHLWRNFGIVCAWWVFFVGLTMFFTSKWKLLGEGGRSLLVPREQQQKSKHLLQPKDEEVQALEKPLPESASASGTDTPGGSVNKDLIRNKSIFTWKNLTYTVKTPSGGRVLLDNIQGYVKPAMLGALMGSSGAGKTTLLDVLAQRKTEGTIQGSVLVDGRPIPISFQRSAGYVEQLDVHESLATVREALEFSALLRQSRDTPDEEKLRYVDTIIDLLELNDLEHTLVGRPGAGLSVEQRKRLTIGVELVAKPSILIFLDEPTSGLDGQSAYNTVRFLRKLARAGQAVLVTIHQPSAQLFAQFDTLLLLAKGGKTVYFGDIGENASTLKEYFGRHGEPCPPEANPAEHMIDVVSGLGNSDKSRDWNQVWLQSPEHEKLSQTLDTMVSEAAARPVDDNVNGYEFAASMWTQIKHVTHRMNISLFRNTEYLNNKFAMHVSLALLNGFSFWMIGDHLTDLQRNLFTVFSFIFVAPGVIAQLQPLFIDRRDIYEAREKKSKMYHWAPFVTGLIVSEFPYLIVCALLYYVCWYFTAGLPSGANSAGSVFFVVIMYELLYTAIGQAIAAYAPNAVFASLVNPLVITTLVSFCGVMVPYSQIEPFWKYWMYYLDPYNYLMSALLIFTSWDKSVHCTTDELDIFDPSPNQTCGEYLDIYQRGMGPGINILNPEATADCRVCQYTHGGDYLKTLNLAEKSYGWRNAGIVVAFVVGIYALVYFMMKLRTKATKKAES</sequence>
<dbReference type="InterPro" id="IPR013525">
    <property type="entry name" value="ABC2_TM"/>
</dbReference>
<dbReference type="FunFam" id="3.40.50.300:FF:001465">
    <property type="entry name" value="ABC multidrug transporter (Eurofung)"/>
    <property type="match status" value="1"/>
</dbReference>
<dbReference type="Pfam" id="PF06422">
    <property type="entry name" value="PDR_CDR"/>
    <property type="match status" value="1"/>
</dbReference>
<protein>
    <recommendedName>
        <fullName evidence="12">ABC transporter domain-containing protein</fullName>
    </recommendedName>
</protein>
<accession>A0A9P5LY96</accession>
<feature type="transmembrane region" description="Helical" evidence="11">
    <location>
        <begin position="1277"/>
        <end position="1295"/>
    </location>
</feature>
<evidence type="ECO:0000256" key="11">
    <source>
        <dbReference type="SAM" id="Phobius"/>
    </source>
</evidence>
<dbReference type="CDD" id="cd03232">
    <property type="entry name" value="ABCG_PDR_domain2"/>
    <property type="match status" value="1"/>
</dbReference>
<dbReference type="InterPro" id="IPR029481">
    <property type="entry name" value="ABC_trans_N"/>
</dbReference>
<dbReference type="Proteomes" id="UP000710849">
    <property type="component" value="Unassembled WGS sequence"/>
</dbReference>
<dbReference type="PROSITE" id="PS00211">
    <property type="entry name" value="ABC_TRANSPORTER_1"/>
    <property type="match status" value="1"/>
</dbReference>
<feature type="transmembrane region" description="Helical" evidence="11">
    <location>
        <begin position="1204"/>
        <end position="1230"/>
    </location>
</feature>
<dbReference type="InterPro" id="IPR043926">
    <property type="entry name" value="ABCG_dom"/>
</dbReference>
<keyword evidence="5 11" id="KW-0812">Transmembrane</keyword>
<feature type="domain" description="ABC transporter" evidence="12">
    <location>
        <begin position="788"/>
        <end position="1037"/>
    </location>
</feature>